<organism evidence="1 2">
    <name type="scientific">Desulfobacula phenolica</name>
    <dbReference type="NCBI Taxonomy" id="90732"/>
    <lineage>
        <taxon>Bacteria</taxon>
        <taxon>Pseudomonadati</taxon>
        <taxon>Thermodesulfobacteriota</taxon>
        <taxon>Desulfobacteria</taxon>
        <taxon>Desulfobacterales</taxon>
        <taxon>Desulfobacteraceae</taxon>
        <taxon>Desulfobacula</taxon>
    </lineage>
</organism>
<dbReference type="RefSeq" id="WP_092236151.1">
    <property type="nucleotide sequence ID" value="NZ_FNLL01000009.1"/>
</dbReference>
<evidence type="ECO:0000313" key="2">
    <source>
        <dbReference type="Proteomes" id="UP000199608"/>
    </source>
</evidence>
<keyword evidence="2" id="KW-1185">Reference proteome</keyword>
<sequence length="132" mass="15183">MKPATSSTMDSALEEARQQFNEWRRTKTGRERIPESLWQSAIDLFHTGEYSLHKISKTLKLNHTDFKKQANKNLAVPQEQTPAFIELAPLVSDSECVIEMEDVSGSKMRMFFRGKPDPNLIELGKSFWRKPA</sequence>
<name>A0A1H2IUT3_9BACT</name>
<dbReference type="AlphaFoldDB" id="A0A1H2IUT3"/>
<dbReference type="Proteomes" id="UP000199608">
    <property type="component" value="Unassembled WGS sequence"/>
</dbReference>
<gene>
    <name evidence="1" type="ORF">SAMN04487931_109200</name>
</gene>
<evidence type="ECO:0000313" key="1">
    <source>
        <dbReference type="EMBL" id="SDU47937.1"/>
    </source>
</evidence>
<dbReference type="EMBL" id="FNLL01000009">
    <property type="protein sequence ID" value="SDU47937.1"/>
    <property type="molecule type" value="Genomic_DNA"/>
</dbReference>
<proteinExistence type="predicted"/>
<protein>
    <submittedName>
        <fullName evidence="1">Uncharacterized protein</fullName>
    </submittedName>
</protein>
<reference evidence="2" key="1">
    <citation type="submission" date="2016-10" db="EMBL/GenBank/DDBJ databases">
        <authorList>
            <person name="Varghese N."/>
            <person name="Submissions S."/>
        </authorList>
    </citation>
    <scope>NUCLEOTIDE SEQUENCE [LARGE SCALE GENOMIC DNA]</scope>
    <source>
        <strain evidence="2">DSM 3384</strain>
    </source>
</reference>
<accession>A0A1H2IUT3</accession>